<organism evidence="1">
    <name type="scientific">Solanum lycopersicum</name>
    <name type="common">Tomato</name>
    <name type="synonym">Lycopersicon esculentum</name>
    <dbReference type="NCBI Taxonomy" id="4081"/>
    <lineage>
        <taxon>Eukaryota</taxon>
        <taxon>Viridiplantae</taxon>
        <taxon>Streptophyta</taxon>
        <taxon>Embryophyta</taxon>
        <taxon>Tracheophyta</taxon>
        <taxon>Spermatophyta</taxon>
        <taxon>Magnoliopsida</taxon>
        <taxon>eudicotyledons</taxon>
        <taxon>Gunneridae</taxon>
        <taxon>Pentapetalae</taxon>
        <taxon>asterids</taxon>
        <taxon>lamiids</taxon>
        <taxon>Solanales</taxon>
        <taxon>Solanaceae</taxon>
        <taxon>Solanoideae</taxon>
        <taxon>Solaneae</taxon>
        <taxon>Solanum</taxon>
        <taxon>Solanum subgen. Lycopersicon</taxon>
    </lineage>
</organism>
<dbReference type="EnsemblPlants" id="Solyc04g010280.2.1">
    <property type="protein sequence ID" value="Solyc04g010280.2.1"/>
    <property type="gene ID" value="Solyc04g010280.2"/>
</dbReference>
<dbReference type="Proteomes" id="UP000004994">
    <property type="component" value="Chromosome 4"/>
</dbReference>
<dbReference type="InParanoid" id="A0A3Q7FZ20"/>
<reference evidence="1" key="2">
    <citation type="submission" date="2019-01" db="UniProtKB">
        <authorList>
            <consortium name="EnsemblPlants"/>
        </authorList>
    </citation>
    <scope>IDENTIFICATION</scope>
    <source>
        <strain evidence="1">cv. Heinz 1706</strain>
    </source>
</reference>
<dbReference type="Gramene" id="Solyc04g010280.2.1">
    <property type="protein sequence ID" value="Solyc04g010280.2.1"/>
    <property type="gene ID" value="Solyc04g010280.2"/>
</dbReference>
<evidence type="ECO:0000313" key="1">
    <source>
        <dbReference type="EnsemblPlants" id="Solyc04g010280.2.1"/>
    </source>
</evidence>
<dbReference type="PaxDb" id="4081-Solyc04g010280.1.1"/>
<accession>A0A3Q7FZ20</accession>
<reference evidence="1" key="1">
    <citation type="journal article" date="2012" name="Nature">
        <title>The tomato genome sequence provides insights into fleshy fruit evolution.</title>
        <authorList>
            <consortium name="Tomato Genome Consortium"/>
        </authorList>
    </citation>
    <scope>NUCLEOTIDE SEQUENCE [LARGE SCALE GENOMIC DNA]</scope>
    <source>
        <strain evidence="1">cv. Heinz 1706</strain>
    </source>
</reference>
<protein>
    <submittedName>
        <fullName evidence="1">Uncharacterized protein</fullName>
    </submittedName>
</protein>
<proteinExistence type="predicted"/>
<evidence type="ECO:0000313" key="2">
    <source>
        <dbReference type="Proteomes" id="UP000004994"/>
    </source>
</evidence>
<dbReference type="AlphaFoldDB" id="A0A3Q7FZ20"/>
<keyword evidence="2" id="KW-1185">Reference proteome</keyword>
<name>A0A3Q7FZ20_SOLLC</name>
<sequence>MFSLIFHRYKLVFSLNIFLILFWQCSKFSVSSLCHRHTKREVVSASSS</sequence>